<comment type="caution">
    <text evidence="11">The sequence shown here is derived from an EMBL/GenBank/DDBJ whole genome shotgun (WGS) entry which is preliminary data.</text>
</comment>
<feature type="signal peptide" evidence="9">
    <location>
        <begin position="1"/>
        <end position="25"/>
    </location>
</feature>
<keyword evidence="12" id="KW-1185">Reference proteome</keyword>
<dbReference type="GO" id="GO:0071555">
    <property type="term" value="P:cell wall organization"/>
    <property type="evidence" value="ECO:0007669"/>
    <property type="project" value="UniProtKB-UniRule"/>
</dbReference>
<feature type="compositionally biased region" description="Low complexity" evidence="8">
    <location>
        <begin position="184"/>
        <end position="230"/>
    </location>
</feature>
<feature type="region of interest" description="Disordered" evidence="8">
    <location>
        <begin position="184"/>
        <end position="235"/>
    </location>
</feature>
<gene>
    <name evidence="11" type="ORF">F4695_000127</name>
</gene>
<keyword evidence="5 7" id="KW-0573">Peptidoglycan synthesis</keyword>
<keyword evidence="6 7" id="KW-0961">Cell wall biogenesis/degradation</keyword>
<evidence type="ECO:0000256" key="3">
    <source>
        <dbReference type="ARBA" id="ARBA00022679"/>
    </source>
</evidence>
<organism evidence="11 12">
    <name type="scientific">Rhizobium soli</name>
    <dbReference type="NCBI Taxonomy" id="424798"/>
    <lineage>
        <taxon>Bacteria</taxon>
        <taxon>Pseudomonadati</taxon>
        <taxon>Pseudomonadota</taxon>
        <taxon>Alphaproteobacteria</taxon>
        <taxon>Hyphomicrobiales</taxon>
        <taxon>Rhizobiaceae</taxon>
        <taxon>Rhizobium/Agrobacterium group</taxon>
        <taxon>Rhizobium</taxon>
    </lineage>
</organism>
<feature type="active site" description="Nucleophile" evidence="7">
    <location>
        <position position="585"/>
    </location>
</feature>
<dbReference type="InterPro" id="IPR002477">
    <property type="entry name" value="Peptidoglycan-bd-like"/>
</dbReference>
<evidence type="ECO:0000256" key="1">
    <source>
        <dbReference type="ARBA" id="ARBA00004752"/>
    </source>
</evidence>
<feature type="active site" description="Proton donor/acceptor" evidence="7">
    <location>
        <position position="566"/>
    </location>
</feature>
<dbReference type="AlphaFoldDB" id="A0A7X0MRU1"/>
<dbReference type="InterPro" id="IPR036365">
    <property type="entry name" value="PGBD-like_sf"/>
</dbReference>
<keyword evidence="4 7" id="KW-0133">Cell shape</keyword>
<sequence length="667" mass="70799">MPQDTKKTSLALALVSGISAFAVLAGPANALTLMDFLKGGPGKSRAADNGVPGVTTVAPTEKALADPEPLPKVSGPRYYTYKADASRAVQTAGFAAASATDATRLIAQAKVSAPSAIASALEAYYSKNAAPLWVSGGDANDHARALISVLEKAADFGLDPADYALKVPNLTTASVAPAEAPVASAEAEATVDPATPSAAAPEAATATPVAATPDTATTTAETPAVASPAAGPAEGHDRDLMQFELALSAKALLFAQDMTRGRIDPNKISGFHDFKLKTVDLNGVMAFLATGQEPGAYLAGLAPQDRHFTALKAELVRLRAEAASEAAAVKLPENLLLKPGNSSPDLSAVVAAIQHSGSDALKTKHEATLASYQQTPEYTPELVDLVKTFQSEAGLKADGVIGAATVRKMVGHTSQDKIEKLVVAMEQARWLPSDLGQRYVFINQPAFRVYYNENGAEQFSMRTVVGSKAHQTFFFQDEIETVEFNPYWGVPQSIIVNEMLPKLRADPSYLDRLGYEVAVNGKAVPSRSVNWYTSTQNVSVRQPPSSDNALGDLKILFPNAHAIYMHDTPSKSFFQRDMRALSHGCVRLAEPRKMAAAVLGISEQEVDARIAGGENVAAKVTAKIPVYVSYFTAWPNKDGKVEYFDDVYDRDAAVRKAFEATTKARSA</sequence>
<dbReference type="Pfam" id="PF01471">
    <property type="entry name" value="PG_binding_1"/>
    <property type="match status" value="1"/>
</dbReference>
<dbReference type="InterPro" id="IPR005490">
    <property type="entry name" value="LD_TPept_cat_dom"/>
</dbReference>
<dbReference type="SUPFAM" id="SSF141523">
    <property type="entry name" value="L,D-transpeptidase catalytic domain-like"/>
    <property type="match status" value="1"/>
</dbReference>
<dbReference type="Pfam" id="PF20142">
    <property type="entry name" value="Scaffold"/>
    <property type="match status" value="2"/>
</dbReference>
<dbReference type="GO" id="GO:0008360">
    <property type="term" value="P:regulation of cell shape"/>
    <property type="evidence" value="ECO:0007669"/>
    <property type="project" value="UniProtKB-UniRule"/>
</dbReference>
<dbReference type="CDD" id="cd16913">
    <property type="entry name" value="YkuD_like"/>
    <property type="match status" value="1"/>
</dbReference>
<comment type="pathway">
    <text evidence="1 7">Cell wall biogenesis; peptidoglycan biosynthesis.</text>
</comment>
<accession>A0A7X0MRU1</accession>
<protein>
    <submittedName>
        <fullName evidence="11">Murein L,D-transpeptidase YcbB/YkuD</fullName>
    </submittedName>
</protein>
<evidence type="ECO:0000256" key="4">
    <source>
        <dbReference type="ARBA" id="ARBA00022960"/>
    </source>
</evidence>
<dbReference type="InterPro" id="IPR045380">
    <property type="entry name" value="LD_TPept_scaffold_dom"/>
</dbReference>
<dbReference type="Gene3D" id="1.10.101.10">
    <property type="entry name" value="PGBD-like superfamily/PGBD"/>
    <property type="match status" value="1"/>
</dbReference>
<dbReference type="PANTHER" id="PTHR41533">
    <property type="entry name" value="L,D-TRANSPEPTIDASE HI_1667-RELATED"/>
    <property type="match status" value="1"/>
</dbReference>
<keyword evidence="3" id="KW-0808">Transferase</keyword>
<comment type="similarity">
    <text evidence="2">Belongs to the YkuD family.</text>
</comment>
<name>A0A7X0MRU1_9HYPH</name>
<dbReference type="Proteomes" id="UP000585437">
    <property type="component" value="Unassembled WGS sequence"/>
</dbReference>
<dbReference type="SUPFAM" id="SSF47090">
    <property type="entry name" value="PGBD-like"/>
    <property type="match status" value="1"/>
</dbReference>
<evidence type="ECO:0000256" key="8">
    <source>
        <dbReference type="SAM" id="MobiDB-lite"/>
    </source>
</evidence>
<dbReference type="EMBL" id="JACHBU010000001">
    <property type="protein sequence ID" value="MBB6506808.1"/>
    <property type="molecule type" value="Genomic_DNA"/>
</dbReference>
<dbReference type="GO" id="GO:0016740">
    <property type="term" value="F:transferase activity"/>
    <property type="evidence" value="ECO:0007669"/>
    <property type="project" value="UniProtKB-KW"/>
</dbReference>
<evidence type="ECO:0000256" key="5">
    <source>
        <dbReference type="ARBA" id="ARBA00022984"/>
    </source>
</evidence>
<dbReference type="Pfam" id="PF03734">
    <property type="entry name" value="YkuD"/>
    <property type="match status" value="1"/>
</dbReference>
<dbReference type="PROSITE" id="PS52029">
    <property type="entry name" value="LD_TPASE"/>
    <property type="match status" value="1"/>
</dbReference>
<evidence type="ECO:0000256" key="6">
    <source>
        <dbReference type="ARBA" id="ARBA00023316"/>
    </source>
</evidence>
<evidence type="ECO:0000256" key="9">
    <source>
        <dbReference type="SAM" id="SignalP"/>
    </source>
</evidence>
<dbReference type="Gene3D" id="2.40.440.10">
    <property type="entry name" value="L,D-transpeptidase catalytic domain-like"/>
    <property type="match status" value="1"/>
</dbReference>
<reference evidence="11 12" key="1">
    <citation type="submission" date="2020-08" db="EMBL/GenBank/DDBJ databases">
        <title>The Agave Microbiome: Exploring the role of microbial communities in plant adaptations to desert environments.</title>
        <authorList>
            <person name="Partida-Martinez L.P."/>
        </authorList>
    </citation>
    <scope>NUCLEOTIDE SEQUENCE [LARGE SCALE GENOMIC DNA]</scope>
    <source>
        <strain evidence="11 12">AS3.12</strain>
    </source>
</reference>
<evidence type="ECO:0000256" key="7">
    <source>
        <dbReference type="PROSITE-ProRule" id="PRU01373"/>
    </source>
</evidence>
<dbReference type="InterPro" id="IPR052905">
    <property type="entry name" value="LD-transpeptidase_YkuD-like"/>
</dbReference>
<dbReference type="UniPathway" id="UPA00219"/>
<keyword evidence="9" id="KW-0732">Signal</keyword>
<evidence type="ECO:0000256" key="2">
    <source>
        <dbReference type="ARBA" id="ARBA00005992"/>
    </source>
</evidence>
<evidence type="ECO:0000313" key="11">
    <source>
        <dbReference type="EMBL" id="MBB6506808.1"/>
    </source>
</evidence>
<evidence type="ECO:0000259" key="10">
    <source>
        <dbReference type="PROSITE" id="PS52029"/>
    </source>
</evidence>
<dbReference type="GO" id="GO:0009252">
    <property type="term" value="P:peptidoglycan biosynthetic process"/>
    <property type="evidence" value="ECO:0007669"/>
    <property type="project" value="UniProtKB-UniPathway"/>
</dbReference>
<dbReference type="GO" id="GO:0004180">
    <property type="term" value="F:carboxypeptidase activity"/>
    <property type="evidence" value="ECO:0007669"/>
    <property type="project" value="UniProtKB-ARBA"/>
</dbReference>
<dbReference type="RefSeq" id="WP_246453676.1">
    <property type="nucleotide sequence ID" value="NZ_JACHBU010000001.1"/>
</dbReference>
<dbReference type="PANTHER" id="PTHR41533:SF2">
    <property type="entry name" value="BLR7131 PROTEIN"/>
    <property type="match status" value="1"/>
</dbReference>
<feature type="domain" description="L,D-TPase catalytic" evidence="10">
    <location>
        <begin position="438"/>
        <end position="609"/>
    </location>
</feature>
<proteinExistence type="inferred from homology"/>
<dbReference type="InterPro" id="IPR038063">
    <property type="entry name" value="Transpep_catalytic_dom"/>
</dbReference>
<dbReference type="InterPro" id="IPR036366">
    <property type="entry name" value="PGBDSf"/>
</dbReference>
<evidence type="ECO:0000313" key="12">
    <source>
        <dbReference type="Proteomes" id="UP000585437"/>
    </source>
</evidence>
<feature type="chain" id="PRO_5031280579" evidence="9">
    <location>
        <begin position="26"/>
        <end position="667"/>
    </location>
</feature>